<feature type="region of interest" description="Disordered" evidence="1">
    <location>
        <begin position="1"/>
        <end position="49"/>
    </location>
</feature>
<accession>A0A2P6R4J7</accession>
<dbReference type="EMBL" id="PDCK01000042">
    <property type="protein sequence ID" value="PRQ41366.1"/>
    <property type="molecule type" value="Genomic_DNA"/>
</dbReference>
<proteinExistence type="predicted"/>
<comment type="caution">
    <text evidence="2">The sequence shown here is derived from an EMBL/GenBank/DDBJ whole genome shotgun (WGS) entry which is preliminary data.</text>
</comment>
<organism evidence="2 3">
    <name type="scientific">Rosa chinensis</name>
    <name type="common">China rose</name>
    <dbReference type="NCBI Taxonomy" id="74649"/>
    <lineage>
        <taxon>Eukaryota</taxon>
        <taxon>Viridiplantae</taxon>
        <taxon>Streptophyta</taxon>
        <taxon>Embryophyta</taxon>
        <taxon>Tracheophyta</taxon>
        <taxon>Spermatophyta</taxon>
        <taxon>Magnoliopsida</taxon>
        <taxon>eudicotyledons</taxon>
        <taxon>Gunneridae</taxon>
        <taxon>Pentapetalae</taxon>
        <taxon>rosids</taxon>
        <taxon>fabids</taxon>
        <taxon>Rosales</taxon>
        <taxon>Rosaceae</taxon>
        <taxon>Rosoideae</taxon>
        <taxon>Rosoideae incertae sedis</taxon>
        <taxon>Rosa</taxon>
    </lineage>
</organism>
<sequence>MRKGVINTGNCNADDDGSPNESDRKTLRPPSCSKTFNVETSHAAKIPMN</sequence>
<evidence type="ECO:0000313" key="3">
    <source>
        <dbReference type="Proteomes" id="UP000238479"/>
    </source>
</evidence>
<name>A0A2P6R4J7_ROSCH</name>
<keyword evidence="3" id="KW-1185">Reference proteome</keyword>
<evidence type="ECO:0000256" key="1">
    <source>
        <dbReference type="SAM" id="MobiDB-lite"/>
    </source>
</evidence>
<gene>
    <name evidence="2" type="ORF">RchiOBHm_Chr4g0446141</name>
</gene>
<dbReference type="AlphaFoldDB" id="A0A2P6R4J7"/>
<protein>
    <submittedName>
        <fullName evidence="2">Uncharacterized protein</fullName>
    </submittedName>
</protein>
<dbReference type="Gramene" id="PRQ41366">
    <property type="protein sequence ID" value="PRQ41366"/>
    <property type="gene ID" value="RchiOBHm_Chr4g0446141"/>
</dbReference>
<reference evidence="2 3" key="1">
    <citation type="journal article" date="2018" name="Nat. Genet.">
        <title>The Rosa genome provides new insights in the design of modern roses.</title>
        <authorList>
            <person name="Bendahmane M."/>
        </authorList>
    </citation>
    <scope>NUCLEOTIDE SEQUENCE [LARGE SCALE GENOMIC DNA]</scope>
    <source>
        <strain evidence="3">cv. Old Blush</strain>
    </source>
</reference>
<dbReference type="Proteomes" id="UP000238479">
    <property type="component" value="Chromosome 4"/>
</dbReference>
<evidence type="ECO:0000313" key="2">
    <source>
        <dbReference type="EMBL" id="PRQ41366.1"/>
    </source>
</evidence>